<dbReference type="InterPro" id="IPR003439">
    <property type="entry name" value="ABC_transporter-like_ATP-bd"/>
</dbReference>
<feature type="transmembrane region" description="Helical" evidence="9">
    <location>
        <begin position="511"/>
        <end position="530"/>
    </location>
</feature>
<feature type="domain" description="ABC transporter" evidence="10">
    <location>
        <begin position="1"/>
        <end position="185"/>
    </location>
</feature>
<dbReference type="PROSITE" id="PS50929">
    <property type="entry name" value="ABC_TM1F"/>
    <property type="match status" value="1"/>
</dbReference>
<evidence type="ECO:0000259" key="11">
    <source>
        <dbReference type="PROSITE" id="PS50929"/>
    </source>
</evidence>
<evidence type="ECO:0000256" key="8">
    <source>
        <dbReference type="SAM" id="MobiDB-lite"/>
    </source>
</evidence>
<keyword evidence="3 9" id="KW-0812">Transmembrane</keyword>
<keyword evidence="4" id="KW-0547">Nucleotide-binding</keyword>
<evidence type="ECO:0000256" key="7">
    <source>
        <dbReference type="ARBA" id="ARBA00023136"/>
    </source>
</evidence>
<organism evidence="12 13">
    <name type="scientific">Tegillarca granosa</name>
    <name type="common">Malaysian cockle</name>
    <name type="synonym">Anadara granosa</name>
    <dbReference type="NCBI Taxonomy" id="220873"/>
    <lineage>
        <taxon>Eukaryota</taxon>
        <taxon>Metazoa</taxon>
        <taxon>Spiralia</taxon>
        <taxon>Lophotrochozoa</taxon>
        <taxon>Mollusca</taxon>
        <taxon>Bivalvia</taxon>
        <taxon>Autobranchia</taxon>
        <taxon>Pteriomorphia</taxon>
        <taxon>Arcoida</taxon>
        <taxon>Arcoidea</taxon>
        <taxon>Arcidae</taxon>
        <taxon>Tegillarca</taxon>
    </lineage>
</organism>
<comment type="subcellular location">
    <subcellularLocation>
        <location evidence="1">Membrane</location>
    </subcellularLocation>
</comment>
<dbReference type="Gene3D" id="1.20.1560.10">
    <property type="entry name" value="ABC transporter type 1, transmembrane domain"/>
    <property type="match status" value="1"/>
</dbReference>
<reference evidence="12 13" key="1">
    <citation type="submission" date="2022-12" db="EMBL/GenBank/DDBJ databases">
        <title>Chromosome-level genome of Tegillarca granosa.</title>
        <authorList>
            <person name="Kim J."/>
        </authorList>
    </citation>
    <scope>NUCLEOTIDE SEQUENCE [LARGE SCALE GENOMIC DNA]</scope>
    <source>
        <strain evidence="12">Teg-2019</strain>
        <tissue evidence="12">Adductor muscle</tissue>
    </source>
</reference>
<dbReference type="InterPro" id="IPR017871">
    <property type="entry name" value="ABC_transporter-like_CS"/>
</dbReference>
<keyword evidence="7 9" id="KW-0472">Membrane</keyword>
<evidence type="ECO:0000259" key="10">
    <source>
        <dbReference type="PROSITE" id="PS50893"/>
    </source>
</evidence>
<dbReference type="InterPro" id="IPR003593">
    <property type="entry name" value="AAA+_ATPase"/>
</dbReference>
<feature type="region of interest" description="Disordered" evidence="8">
    <location>
        <begin position="186"/>
        <end position="205"/>
    </location>
</feature>
<dbReference type="PANTHER" id="PTHR24223:SF330">
    <property type="entry name" value="ATP-BINDING CASSETTE SUB-FAMILY C MEMBER 10"/>
    <property type="match status" value="1"/>
</dbReference>
<dbReference type="PANTHER" id="PTHR24223">
    <property type="entry name" value="ATP-BINDING CASSETTE SUB-FAMILY C"/>
    <property type="match status" value="1"/>
</dbReference>
<dbReference type="InterPro" id="IPR027417">
    <property type="entry name" value="P-loop_NTPase"/>
</dbReference>
<feature type="transmembrane region" description="Helical" evidence="9">
    <location>
        <begin position="536"/>
        <end position="556"/>
    </location>
</feature>
<feature type="compositionally biased region" description="Basic and acidic residues" evidence="8">
    <location>
        <begin position="191"/>
        <end position="200"/>
    </location>
</feature>
<feature type="domain" description="ABC transporter" evidence="10">
    <location>
        <begin position="577"/>
        <end position="811"/>
    </location>
</feature>
<evidence type="ECO:0000256" key="5">
    <source>
        <dbReference type="ARBA" id="ARBA00022840"/>
    </source>
</evidence>
<feature type="domain" description="ABC transmembrane type-1" evidence="11">
    <location>
        <begin position="241"/>
        <end position="564"/>
    </location>
</feature>
<evidence type="ECO:0000256" key="2">
    <source>
        <dbReference type="ARBA" id="ARBA00022448"/>
    </source>
</evidence>
<keyword evidence="13" id="KW-1185">Reference proteome</keyword>
<dbReference type="Proteomes" id="UP001217089">
    <property type="component" value="Unassembled WGS sequence"/>
</dbReference>
<dbReference type="Gene3D" id="3.40.50.300">
    <property type="entry name" value="P-loop containing nucleotide triphosphate hydrolases"/>
    <property type="match status" value="2"/>
</dbReference>
<gene>
    <name evidence="12" type="ORF">KUTeg_013709</name>
</gene>
<evidence type="ECO:0000313" key="13">
    <source>
        <dbReference type="Proteomes" id="UP001217089"/>
    </source>
</evidence>
<evidence type="ECO:0000313" key="12">
    <source>
        <dbReference type="EMBL" id="KAJ8308835.1"/>
    </source>
</evidence>
<dbReference type="EMBL" id="JARBDR010000657">
    <property type="protein sequence ID" value="KAJ8308835.1"/>
    <property type="molecule type" value="Genomic_DNA"/>
</dbReference>
<dbReference type="Pfam" id="PF00664">
    <property type="entry name" value="ABC_membrane"/>
    <property type="match status" value="1"/>
</dbReference>
<name>A0ABQ9EZM5_TEGGR</name>
<dbReference type="PROSITE" id="PS50893">
    <property type="entry name" value="ABC_TRANSPORTER_2"/>
    <property type="match status" value="2"/>
</dbReference>
<keyword evidence="2" id="KW-0813">Transport</keyword>
<evidence type="ECO:0000256" key="4">
    <source>
        <dbReference type="ARBA" id="ARBA00022741"/>
    </source>
</evidence>
<dbReference type="PROSITE" id="PS00211">
    <property type="entry name" value="ABC_TRANSPORTER_1"/>
    <property type="match status" value="1"/>
</dbReference>
<protein>
    <recommendedName>
        <fullName evidence="14">Multidrug resistance-associated protein 7</fullName>
    </recommendedName>
</protein>
<dbReference type="CDD" id="cd18605">
    <property type="entry name" value="ABC_6TM_MRP7_D2_like"/>
    <property type="match status" value="1"/>
</dbReference>
<dbReference type="InterPro" id="IPR011527">
    <property type="entry name" value="ABC1_TM_dom"/>
</dbReference>
<evidence type="ECO:0000256" key="9">
    <source>
        <dbReference type="SAM" id="Phobius"/>
    </source>
</evidence>
<dbReference type="SMART" id="SM00382">
    <property type="entry name" value="AAA"/>
    <property type="match status" value="2"/>
</dbReference>
<dbReference type="CDD" id="cd03244">
    <property type="entry name" value="ABCC_MRP_domain2"/>
    <property type="match status" value="1"/>
</dbReference>
<dbReference type="SUPFAM" id="SSF52540">
    <property type="entry name" value="P-loop containing nucleoside triphosphate hydrolases"/>
    <property type="match status" value="2"/>
</dbReference>
<dbReference type="InterPro" id="IPR036640">
    <property type="entry name" value="ABC1_TM_sf"/>
</dbReference>
<dbReference type="InterPro" id="IPR050173">
    <property type="entry name" value="ABC_transporter_C-like"/>
</dbReference>
<keyword evidence="5" id="KW-0067">ATP-binding</keyword>
<keyword evidence="6 9" id="KW-1133">Transmembrane helix</keyword>
<evidence type="ECO:0000256" key="6">
    <source>
        <dbReference type="ARBA" id="ARBA00022989"/>
    </source>
</evidence>
<sequence>MTYTRVSLFGVIGKVGSGKSSLLNAMLAEMSKVQGEIKVHDLEAGYALASQESWIQHATVQENILFGKQLNGLKYEAVLEAAALHEDLKMLPAGDKTEVGENGDKDIYLLDDPLAAVDAHVAQHLYDKCIMGLLKKKTRILCTHHTKYLQNADLVIVLDDGNIKQAGLPKDVLNSEFLQSVDDAEKDGEEMDKTTQKEHNQDDEDQCGELVGEEEKETGVVKFQVYSSYWKSVGHCLAPMILFSLFLMQGSRNVNDWWLSYWVSHSNLSASAHNKTMQLDNQQFRFSSAPLQFYSSSWYVSSAAINSTNSTSSGDDDIQFYLMVYGCLAGANSLFTLLRAFLFAYGGICAAQVLHKHLLNTLLKAPISFFDTTPIGRIINRFSSDLYSIDDVLPFIMNIFLAQLYGILGTVIITCIGLPWFALLLIPLGILYYKIQQYYRHTSRELKRISSITLSPIYAHFSETVTGLVTIRAFRQTNRFRKENMDRLDINQRAQFAATAAGSWLGFRLQMMGVVMVAGIAFIAVLEHHFQTVNPGLVGLAISYALSVTNLLSGVVNSFTETEKQMVAASWPTKGSITFTNVKLRYRHGLPNALNGVSFCTKPAEKIGIVGRTGSGKSSIFLALFRMVEIYSGEICIDGMNIQHLDLSDLRSRLAIIPQDPFLFTGTVRQNLDPTGTHDDRELWDVLERCHLKEVIERLGGLESDVSERGRHFSVGQRQLVCLARALLTKAKVLCIDEATANVDKETDKSLQDTIQTEFHNSTVLTIAHRIETVQENSDRVIVMSDGQVAEFDSPDVLLQNKHSLFYKLANRNS</sequence>
<feature type="transmembrane region" description="Helical" evidence="9">
    <location>
        <begin position="404"/>
        <end position="433"/>
    </location>
</feature>
<evidence type="ECO:0000256" key="1">
    <source>
        <dbReference type="ARBA" id="ARBA00004370"/>
    </source>
</evidence>
<evidence type="ECO:0000256" key="3">
    <source>
        <dbReference type="ARBA" id="ARBA00022692"/>
    </source>
</evidence>
<comment type="caution">
    <text evidence="12">The sequence shown here is derived from an EMBL/GenBank/DDBJ whole genome shotgun (WGS) entry which is preliminary data.</text>
</comment>
<evidence type="ECO:0008006" key="14">
    <source>
        <dbReference type="Google" id="ProtNLM"/>
    </source>
</evidence>
<proteinExistence type="predicted"/>
<dbReference type="SUPFAM" id="SSF90123">
    <property type="entry name" value="ABC transporter transmembrane region"/>
    <property type="match status" value="1"/>
</dbReference>
<accession>A0ABQ9EZM5</accession>
<dbReference type="Pfam" id="PF00005">
    <property type="entry name" value="ABC_tran"/>
    <property type="match status" value="2"/>
</dbReference>